<keyword evidence="3 6" id="KW-0812">Transmembrane</keyword>
<feature type="transmembrane region" description="Helical" evidence="6">
    <location>
        <begin position="354"/>
        <end position="383"/>
    </location>
</feature>
<dbReference type="GO" id="GO:0035725">
    <property type="term" value="P:sodium ion transmembrane transport"/>
    <property type="evidence" value="ECO:0007669"/>
    <property type="project" value="TreeGrafter"/>
</dbReference>
<feature type="transmembrane region" description="Helical" evidence="6">
    <location>
        <begin position="209"/>
        <end position="228"/>
    </location>
</feature>
<evidence type="ECO:0000313" key="7">
    <source>
        <dbReference type="EMBL" id="KAL1586674.1"/>
    </source>
</evidence>
<feature type="transmembrane region" description="Helical" evidence="6">
    <location>
        <begin position="183"/>
        <end position="202"/>
    </location>
</feature>
<dbReference type="EMBL" id="JAAQHG020000013">
    <property type="protein sequence ID" value="KAL1586674.1"/>
    <property type="molecule type" value="Genomic_DNA"/>
</dbReference>
<feature type="transmembrane region" description="Helical" evidence="6">
    <location>
        <begin position="61"/>
        <end position="82"/>
    </location>
</feature>
<dbReference type="InterPro" id="IPR000175">
    <property type="entry name" value="Na/ntran_symport"/>
</dbReference>
<feature type="transmembrane region" description="Helical" evidence="6">
    <location>
        <begin position="291"/>
        <end position="315"/>
    </location>
</feature>
<feature type="transmembrane region" description="Helical" evidence="6">
    <location>
        <begin position="461"/>
        <end position="480"/>
    </location>
</feature>
<dbReference type="Pfam" id="PF00209">
    <property type="entry name" value="SNF"/>
    <property type="match status" value="1"/>
</dbReference>
<dbReference type="AlphaFoldDB" id="A0AB34KNQ8"/>
<feature type="transmembrane region" description="Helical" evidence="6">
    <location>
        <begin position="395"/>
        <end position="420"/>
    </location>
</feature>
<accession>A0AB34KNQ8</accession>
<dbReference type="InterPro" id="IPR037272">
    <property type="entry name" value="SNS_sf"/>
</dbReference>
<gene>
    <name evidence="7" type="ORF">WHR41_04585</name>
</gene>
<feature type="transmembrane region" description="Helical" evidence="6">
    <location>
        <begin position="486"/>
        <end position="506"/>
    </location>
</feature>
<dbReference type="GeneID" id="96006029"/>
<dbReference type="PROSITE" id="PS50267">
    <property type="entry name" value="NA_NEUROTRAN_SYMP_3"/>
    <property type="match status" value="1"/>
</dbReference>
<feature type="transmembrane region" description="Helical" evidence="6">
    <location>
        <begin position="563"/>
        <end position="581"/>
    </location>
</feature>
<dbReference type="GO" id="GO:0005886">
    <property type="term" value="C:plasma membrane"/>
    <property type="evidence" value="ECO:0007669"/>
    <property type="project" value="TreeGrafter"/>
</dbReference>
<comment type="caution">
    <text evidence="7">The sequence shown here is derived from an EMBL/GenBank/DDBJ whole genome shotgun (WGS) entry which is preliminary data.</text>
</comment>
<evidence type="ECO:0000256" key="1">
    <source>
        <dbReference type="ARBA" id="ARBA00004141"/>
    </source>
</evidence>
<dbReference type="SUPFAM" id="SSF161070">
    <property type="entry name" value="SNF-like"/>
    <property type="match status" value="1"/>
</dbReference>
<feature type="transmembrane region" description="Helical" evidence="6">
    <location>
        <begin position="31"/>
        <end position="49"/>
    </location>
</feature>
<dbReference type="RefSeq" id="XP_069229779.1">
    <property type="nucleotide sequence ID" value="XM_069373191.1"/>
</dbReference>
<keyword evidence="5 6" id="KW-0472">Membrane</keyword>
<dbReference type="CDD" id="cd11554">
    <property type="entry name" value="SLC6sbd_u2"/>
    <property type="match status" value="1"/>
</dbReference>
<feature type="transmembrane region" description="Helical" evidence="6">
    <location>
        <begin position="103"/>
        <end position="130"/>
    </location>
</feature>
<protein>
    <submittedName>
        <fullName evidence="7">Uncharacterized protein</fullName>
    </submittedName>
</protein>
<keyword evidence="4 6" id="KW-1133">Transmembrane helix</keyword>
<evidence type="ECO:0000256" key="2">
    <source>
        <dbReference type="ARBA" id="ARBA00022448"/>
    </source>
</evidence>
<evidence type="ECO:0000256" key="5">
    <source>
        <dbReference type="ARBA" id="ARBA00023136"/>
    </source>
</evidence>
<dbReference type="Proteomes" id="UP000803884">
    <property type="component" value="Unassembled WGS sequence"/>
</dbReference>
<comment type="subcellular location">
    <subcellularLocation>
        <location evidence="1">Membrane</location>
        <topology evidence="1">Multi-pass membrane protein</topology>
    </subcellularLocation>
</comment>
<name>A0AB34KNQ8_9PEZI</name>
<evidence type="ECO:0000256" key="4">
    <source>
        <dbReference type="ARBA" id="ARBA00022989"/>
    </source>
</evidence>
<organism evidence="7 8">
    <name type="scientific">Cladosporium halotolerans</name>
    <dbReference type="NCBI Taxonomy" id="1052096"/>
    <lineage>
        <taxon>Eukaryota</taxon>
        <taxon>Fungi</taxon>
        <taxon>Dikarya</taxon>
        <taxon>Ascomycota</taxon>
        <taxon>Pezizomycotina</taxon>
        <taxon>Dothideomycetes</taxon>
        <taxon>Dothideomycetidae</taxon>
        <taxon>Cladosporiales</taxon>
        <taxon>Cladosporiaceae</taxon>
        <taxon>Cladosporium</taxon>
    </lineage>
</organism>
<evidence type="ECO:0000256" key="3">
    <source>
        <dbReference type="ARBA" id="ARBA00022692"/>
    </source>
</evidence>
<dbReference type="PANTHER" id="PTHR11616:SF240">
    <property type="entry name" value="BLOATED TUBULES, ISOFORM B-RELATED"/>
    <property type="match status" value="1"/>
</dbReference>
<feature type="transmembrane region" description="Helical" evidence="6">
    <location>
        <begin position="432"/>
        <end position="449"/>
    </location>
</feature>
<reference evidence="7 8" key="1">
    <citation type="journal article" date="2020" name="Microbiol. Resour. Announc.">
        <title>Draft Genome Sequence of a Cladosporium Species Isolated from the Mesophotic Ascidian Didemnum maculosum.</title>
        <authorList>
            <person name="Gioti A."/>
            <person name="Siaperas R."/>
            <person name="Nikolaivits E."/>
            <person name="Le Goff G."/>
            <person name="Ouazzani J."/>
            <person name="Kotoulas G."/>
            <person name="Topakas E."/>
        </authorList>
    </citation>
    <scope>NUCLEOTIDE SEQUENCE [LARGE SCALE GENOMIC DNA]</scope>
    <source>
        <strain evidence="7 8">TM138-S3</strain>
    </source>
</reference>
<keyword evidence="8" id="KW-1185">Reference proteome</keyword>
<evidence type="ECO:0000313" key="8">
    <source>
        <dbReference type="Proteomes" id="UP000803884"/>
    </source>
</evidence>
<proteinExistence type="predicted"/>
<keyword evidence="2" id="KW-0813">Transport</keyword>
<dbReference type="PANTHER" id="PTHR11616">
    <property type="entry name" value="SODIUM/CHLORIDE DEPENDENT TRANSPORTER"/>
    <property type="match status" value="1"/>
</dbReference>
<dbReference type="PRINTS" id="PR00176">
    <property type="entry name" value="NANEUSMPORT"/>
</dbReference>
<feature type="transmembrane region" description="Helical" evidence="6">
    <location>
        <begin position="593"/>
        <end position="612"/>
    </location>
</feature>
<evidence type="ECO:0000256" key="6">
    <source>
        <dbReference type="SAM" id="Phobius"/>
    </source>
</evidence>
<feature type="transmembrane region" description="Helical" evidence="6">
    <location>
        <begin position="262"/>
        <end position="279"/>
    </location>
</feature>
<sequence>MAIKNFFRMLFSSKAKKADDGRDQWPSRASFILAAMGGCVGLGNILRYPSQVYNNFGLQWFIPYFIAFFMLGIPGLTLEISIGQAFRGGPAIAYDHMHKRLKGVGFSLVYNGYMVVVYYVPILAWVMAYFRHSFKSPLPWEGNSQDFYMDSVIRNGERTAGEISGGSVQSYTSYASTGMVGETVGWCAFTWFLVWLCIWRGIGQTGRVVYFTMGFPIIMVLVLVGRGVSLPNATRGIRYAWATWRSDVLADGQIWQDACGQIFFSIGLGMGYFTNYASYNNKFQNAVQDALIICCSNSLIEILCGLAVFGVIGYLGTDVFDPVADAAAGNRLGSFDIAFLTLPEGTAQMPAAQFWSAIFFLTLMILGVSSAFALLDTFISLICDSNFGRHWNRSIVVTAAVVVSFLISLVFCTEFGYYLLDGFDTWLNNFSLVWTVMCEFLGATMVYRYKDVIAAVGLPSFALWTACYLLSLILGVAIGHSVHPGAGAGVAFGIFFVGLAAAALLAKSPRYTHTYTPHFFARNALLQKLYYLLFYQGHALSTDLNATVATGSNWRIPSIWGPLLRYISVPILAIILSFAYPSFSAARHDPLQIVGFAVAHLVMLFVAVGFVLPRFWDPFVPVEIRGREPGEVGGGEGRVVEEGVGVQGKF</sequence>